<gene>
    <name evidence="2" type="ORF">LX70_02935</name>
</gene>
<dbReference type="RefSeq" id="WP_105515507.1">
    <property type="nucleotide sequence ID" value="NZ_PVEP01000006.1"/>
</dbReference>
<evidence type="ECO:0000259" key="1">
    <source>
        <dbReference type="Pfam" id="PF02770"/>
    </source>
</evidence>
<protein>
    <submittedName>
        <fullName evidence="2">Diaminopimelate decarboxylase</fullName>
    </submittedName>
</protein>
<dbReference type="InterPro" id="IPR046373">
    <property type="entry name" value="Acyl-CoA_Oxase/DH_mid-dom_sf"/>
</dbReference>
<dbReference type="Gene3D" id="1.10.540.10">
    <property type="entry name" value="Acyl-CoA dehydrogenase/oxidase, N-terminal domain"/>
    <property type="match status" value="1"/>
</dbReference>
<keyword evidence="3" id="KW-1185">Reference proteome</keyword>
<dbReference type="Proteomes" id="UP000238338">
    <property type="component" value="Unassembled WGS sequence"/>
</dbReference>
<dbReference type="InterPro" id="IPR037069">
    <property type="entry name" value="AcylCoA_DH/ox_N_sf"/>
</dbReference>
<comment type="caution">
    <text evidence="2">The sequence shown here is derived from an EMBL/GenBank/DDBJ whole genome shotgun (WGS) entry which is preliminary data.</text>
</comment>
<dbReference type="PANTHER" id="PTHR43884">
    <property type="entry name" value="ACYL-COA DEHYDROGENASE"/>
    <property type="match status" value="1"/>
</dbReference>
<dbReference type="SUPFAM" id="SSF56645">
    <property type="entry name" value="Acyl-CoA dehydrogenase NM domain-like"/>
    <property type="match status" value="1"/>
</dbReference>
<reference evidence="2 3" key="1">
    <citation type="submission" date="2018-02" db="EMBL/GenBank/DDBJ databases">
        <title>Genomic Encyclopedia of Archaeal and Bacterial Type Strains, Phase II (KMG-II): from individual species to whole genera.</title>
        <authorList>
            <person name="Goeker M."/>
        </authorList>
    </citation>
    <scope>NUCLEOTIDE SEQUENCE [LARGE SCALE GENOMIC DNA]</scope>
    <source>
        <strain evidence="2 3">DSM 18921</strain>
    </source>
</reference>
<dbReference type="InterPro" id="IPR006091">
    <property type="entry name" value="Acyl-CoA_Oxase/DH_mid-dom"/>
</dbReference>
<accession>A0A2S8S5H1</accession>
<dbReference type="GO" id="GO:0050660">
    <property type="term" value="F:flavin adenine dinucleotide binding"/>
    <property type="evidence" value="ECO:0007669"/>
    <property type="project" value="InterPro"/>
</dbReference>
<organism evidence="2 3">
    <name type="scientific">Albidovulum denitrificans</name>
    <dbReference type="NCBI Taxonomy" id="404881"/>
    <lineage>
        <taxon>Bacteria</taxon>
        <taxon>Pseudomonadati</taxon>
        <taxon>Pseudomonadota</taxon>
        <taxon>Alphaproteobacteria</taxon>
        <taxon>Rhodobacterales</taxon>
        <taxon>Paracoccaceae</taxon>
        <taxon>Albidovulum</taxon>
    </lineage>
</organism>
<sequence>MPAETALRLVQALDHQLPRLAEAADAQETDAEAWRTVWSDPQMRAISYVGVPDAITPYRFAEAGLGAECGHALHLALVERLSRGAASAMMALPASAMSTRAVLRLGTEDQIERFFRPFSDGAAWTFFGVTEPAVGSDAGQCRMRLDPAGSGWFLTGEKTLIGGATLAQRGLVLATDRTQLRLAMVMQAADGRAFCAEKLPMTGLCGAGISHLRFDGLAIGAEDILAIDSRRPVMLTLADVFEKHRPMVGAMALGTGRAMLDRLAEGGATGGFDDLLREHGALLRRMVGLGVQADTGPLPVHAVSQFKRQATAFTDRVRARIAARAPAILLADRRMRRLWRDAGAFEYMEGTTAIHSLNAYRDYVTREVFHDRAV</sequence>
<dbReference type="EMBL" id="PVEP01000006">
    <property type="protein sequence ID" value="PQV56050.1"/>
    <property type="molecule type" value="Genomic_DNA"/>
</dbReference>
<name>A0A2S8S5H1_9RHOB</name>
<dbReference type="Pfam" id="PF02770">
    <property type="entry name" value="Acyl-CoA_dh_M"/>
    <property type="match status" value="1"/>
</dbReference>
<proteinExistence type="predicted"/>
<evidence type="ECO:0000313" key="2">
    <source>
        <dbReference type="EMBL" id="PQV56050.1"/>
    </source>
</evidence>
<dbReference type="InterPro" id="IPR009100">
    <property type="entry name" value="AcylCoA_DH/oxidase_NM_dom_sf"/>
</dbReference>
<dbReference type="OrthoDB" id="9775090at2"/>
<dbReference type="AlphaFoldDB" id="A0A2S8S5H1"/>
<dbReference type="GO" id="GO:0003995">
    <property type="term" value="F:acyl-CoA dehydrogenase activity"/>
    <property type="evidence" value="ECO:0007669"/>
    <property type="project" value="TreeGrafter"/>
</dbReference>
<dbReference type="Gene3D" id="2.40.110.10">
    <property type="entry name" value="Butyryl-CoA Dehydrogenase, subunit A, domain 2"/>
    <property type="match status" value="1"/>
</dbReference>
<evidence type="ECO:0000313" key="3">
    <source>
        <dbReference type="Proteomes" id="UP000238338"/>
    </source>
</evidence>
<dbReference type="PANTHER" id="PTHR43884:SF12">
    <property type="entry name" value="ISOVALERYL-COA DEHYDROGENASE, MITOCHONDRIAL-RELATED"/>
    <property type="match status" value="1"/>
</dbReference>
<feature type="domain" description="Acyl-CoA oxidase/dehydrogenase middle" evidence="1">
    <location>
        <begin position="127"/>
        <end position="215"/>
    </location>
</feature>